<feature type="compositionally biased region" description="Polar residues" evidence="1">
    <location>
        <begin position="1"/>
        <end position="16"/>
    </location>
</feature>
<dbReference type="Gene3D" id="3.40.50.300">
    <property type="entry name" value="P-loop containing nucleotide triphosphate hydrolases"/>
    <property type="match status" value="1"/>
</dbReference>
<dbReference type="CDD" id="cd00009">
    <property type="entry name" value="AAA"/>
    <property type="match status" value="1"/>
</dbReference>
<protein>
    <submittedName>
        <fullName evidence="3">ATPase AAA</fullName>
    </submittedName>
</protein>
<dbReference type="EMBL" id="BNBA01000011">
    <property type="protein sequence ID" value="GHH53076.1"/>
    <property type="molecule type" value="Genomic_DNA"/>
</dbReference>
<name>A0A919KID5_9XANT</name>
<dbReference type="PANTHER" id="PTHR30050">
    <property type="entry name" value="CHROMOSOMAL REPLICATION INITIATOR PROTEIN DNAA"/>
    <property type="match status" value="1"/>
</dbReference>
<evidence type="ECO:0000313" key="4">
    <source>
        <dbReference type="Proteomes" id="UP000623958"/>
    </source>
</evidence>
<dbReference type="SUPFAM" id="SSF52540">
    <property type="entry name" value="P-loop containing nucleoside triphosphate hydrolases"/>
    <property type="match status" value="1"/>
</dbReference>
<gene>
    <name evidence="3" type="ORF">GCM10009090_17920</name>
</gene>
<evidence type="ECO:0000256" key="1">
    <source>
        <dbReference type="SAM" id="MobiDB-lite"/>
    </source>
</evidence>
<sequence length="272" mass="30268">MPAPQSKTSRPISETLQEPHSRQVEALCERHGAYISTETTYYLFDKPSVHSTGCPKCMAERTAKRRADEIAAAAAEKSFRVAQLKAESRIPQRFAGSDFGSYRATERGQKIALSVCKAYAEKWPDRQEVGASLVLTGLPGTGKTHLACAIANSVMEEHTASVLFCTVSAALRAIKETYRKGSERGEQDVINKLTRPALLILDEVGVQVGSEHEKLLMFEILNERYQDMKPTILVSNLSGGELEEFLGQRVMDRYRECGSVIAFDWQSHRGQR</sequence>
<dbReference type="Pfam" id="PF01695">
    <property type="entry name" value="IstB_IS21"/>
    <property type="match status" value="1"/>
</dbReference>
<dbReference type="GO" id="GO:0006260">
    <property type="term" value="P:DNA replication"/>
    <property type="evidence" value="ECO:0007669"/>
    <property type="project" value="TreeGrafter"/>
</dbReference>
<comment type="caution">
    <text evidence="3">The sequence shown here is derived from an EMBL/GenBank/DDBJ whole genome shotgun (WGS) entry which is preliminary data.</text>
</comment>
<reference evidence="3" key="1">
    <citation type="journal article" date="2014" name="Int. J. Syst. Evol. Microbiol.">
        <title>Complete genome sequence of Corynebacterium casei LMG S-19264T (=DSM 44701T), isolated from a smear-ripened cheese.</title>
        <authorList>
            <consortium name="US DOE Joint Genome Institute (JGI-PGF)"/>
            <person name="Walter F."/>
            <person name="Albersmeier A."/>
            <person name="Kalinowski J."/>
            <person name="Ruckert C."/>
        </authorList>
    </citation>
    <scope>NUCLEOTIDE SEQUENCE</scope>
    <source>
        <strain evidence="3">JCM 13306</strain>
    </source>
</reference>
<proteinExistence type="predicted"/>
<dbReference type="Proteomes" id="UP000623958">
    <property type="component" value="Unassembled WGS sequence"/>
</dbReference>
<organism evidence="3 4">
    <name type="scientific">Xanthomonas boreopolis</name>
    <dbReference type="NCBI Taxonomy" id="86183"/>
    <lineage>
        <taxon>Bacteria</taxon>
        <taxon>Pseudomonadati</taxon>
        <taxon>Pseudomonadota</taxon>
        <taxon>Gammaproteobacteria</taxon>
        <taxon>Lysobacterales</taxon>
        <taxon>Lysobacteraceae</taxon>
        <taxon>Xanthomonas</taxon>
    </lineage>
</organism>
<dbReference type="InterPro" id="IPR027417">
    <property type="entry name" value="P-loop_NTPase"/>
</dbReference>
<reference evidence="3" key="2">
    <citation type="submission" date="2020-09" db="EMBL/GenBank/DDBJ databases">
        <authorList>
            <person name="Sun Q."/>
            <person name="Ohkuma M."/>
        </authorList>
    </citation>
    <scope>NUCLEOTIDE SEQUENCE</scope>
    <source>
        <strain evidence="3">JCM 13306</strain>
    </source>
</reference>
<accession>A0A919KID5</accession>
<feature type="domain" description="AAA+ ATPase" evidence="2">
    <location>
        <begin position="129"/>
        <end position="256"/>
    </location>
</feature>
<dbReference type="InterPro" id="IPR003593">
    <property type="entry name" value="AAA+_ATPase"/>
</dbReference>
<keyword evidence="4" id="KW-1185">Reference proteome</keyword>
<dbReference type="GO" id="GO:0005524">
    <property type="term" value="F:ATP binding"/>
    <property type="evidence" value="ECO:0007669"/>
    <property type="project" value="InterPro"/>
</dbReference>
<dbReference type="InterPro" id="IPR002611">
    <property type="entry name" value="IstB_ATP-bd"/>
</dbReference>
<evidence type="ECO:0000259" key="2">
    <source>
        <dbReference type="SMART" id="SM00382"/>
    </source>
</evidence>
<evidence type="ECO:0000313" key="3">
    <source>
        <dbReference type="EMBL" id="GHH53076.1"/>
    </source>
</evidence>
<dbReference type="SMART" id="SM00382">
    <property type="entry name" value="AAA"/>
    <property type="match status" value="1"/>
</dbReference>
<dbReference type="AlphaFoldDB" id="A0A919KID5"/>
<feature type="region of interest" description="Disordered" evidence="1">
    <location>
        <begin position="1"/>
        <end position="22"/>
    </location>
</feature>
<dbReference type="PANTHER" id="PTHR30050:SF4">
    <property type="entry name" value="ATP-BINDING PROTEIN RV3427C IN INSERTION SEQUENCE-RELATED"/>
    <property type="match status" value="1"/>
</dbReference>